<evidence type="ECO:0000313" key="2">
    <source>
        <dbReference type="EMBL" id="GCB73886.1"/>
    </source>
</evidence>
<feature type="compositionally biased region" description="Basic and acidic residues" evidence="1">
    <location>
        <begin position="1"/>
        <end position="12"/>
    </location>
</feature>
<dbReference type="Proteomes" id="UP000288216">
    <property type="component" value="Unassembled WGS sequence"/>
</dbReference>
<keyword evidence="3" id="KW-1185">Reference proteome</keyword>
<organism evidence="2 3">
    <name type="scientific">Scyliorhinus torazame</name>
    <name type="common">Cloudy catshark</name>
    <name type="synonym">Catulus torazame</name>
    <dbReference type="NCBI Taxonomy" id="75743"/>
    <lineage>
        <taxon>Eukaryota</taxon>
        <taxon>Metazoa</taxon>
        <taxon>Chordata</taxon>
        <taxon>Craniata</taxon>
        <taxon>Vertebrata</taxon>
        <taxon>Chondrichthyes</taxon>
        <taxon>Elasmobranchii</taxon>
        <taxon>Galeomorphii</taxon>
        <taxon>Galeoidea</taxon>
        <taxon>Carcharhiniformes</taxon>
        <taxon>Scyliorhinidae</taxon>
        <taxon>Scyliorhinus</taxon>
    </lineage>
</organism>
<sequence>MNGCSKVRENKQQSHHRLRSRSCDSAHSPPPPSKRKKKKKKSEHKRRRSPSYSPAPARKKKKKSSKKHKRNRSEPASTKKRRHSCSLLQFNKPKKEKKGREKTTEKVSSRITFTQRPQVQTF</sequence>
<feature type="compositionally biased region" description="Basic residues" evidence="1">
    <location>
        <begin position="33"/>
        <end position="49"/>
    </location>
</feature>
<evidence type="ECO:0008006" key="4">
    <source>
        <dbReference type="Google" id="ProtNLM"/>
    </source>
</evidence>
<feature type="compositionally biased region" description="Polar residues" evidence="1">
    <location>
        <begin position="109"/>
        <end position="122"/>
    </location>
</feature>
<dbReference type="AlphaFoldDB" id="A0A401PL71"/>
<feature type="region of interest" description="Disordered" evidence="1">
    <location>
        <begin position="1"/>
        <end position="122"/>
    </location>
</feature>
<evidence type="ECO:0000313" key="3">
    <source>
        <dbReference type="Proteomes" id="UP000288216"/>
    </source>
</evidence>
<name>A0A401PL71_SCYTO</name>
<reference evidence="2 3" key="1">
    <citation type="journal article" date="2018" name="Nat. Ecol. Evol.">
        <title>Shark genomes provide insights into elasmobranch evolution and the origin of vertebrates.</title>
        <authorList>
            <person name="Hara Y"/>
            <person name="Yamaguchi K"/>
            <person name="Onimaru K"/>
            <person name="Kadota M"/>
            <person name="Koyanagi M"/>
            <person name="Keeley SD"/>
            <person name="Tatsumi K"/>
            <person name="Tanaka K"/>
            <person name="Motone F"/>
            <person name="Kageyama Y"/>
            <person name="Nozu R"/>
            <person name="Adachi N"/>
            <person name="Nishimura O"/>
            <person name="Nakagawa R"/>
            <person name="Tanegashima C"/>
            <person name="Kiyatake I"/>
            <person name="Matsumoto R"/>
            <person name="Murakumo K"/>
            <person name="Nishida K"/>
            <person name="Terakita A"/>
            <person name="Kuratani S"/>
            <person name="Sato K"/>
            <person name="Hyodo S Kuraku.S."/>
        </authorList>
    </citation>
    <scope>NUCLEOTIDE SEQUENCE [LARGE SCALE GENOMIC DNA]</scope>
</reference>
<feature type="compositionally biased region" description="Basic residues" evidence="1">
    <location>
        <begin position="57"/>
        <end position="71"/>
    </location>
</feature>
<feature type="compositionally biased region" description="Basic and acidic residues" evidence="1">
    <location>
        <begin position="98"/>
        <end position="108"/>
    </location>
</feature>
<evidence type="ECO:0000256" key="1">
    <source>
        <dbReference type="SAM" id="MobiDB-lite"/>
    </source>
</evidence>
<protein>
    <recommendedName>
        <fullName evidence="4">Serine/arginine repetitive matrix protein C-terminal domain-containing protein</fullName>
    </recommendedName>
</protein>
<dbReference type="STRING" id="75743.A0A401PL71"/>
<comment type="caution">
    <text evidence="2">The sequence shown here is derived from an EMBL/GenBank/DDBJ whole genome shotgun (WGS) entry which is preliminary data.</text>
</comment>
<accession>A0A401PL71</accession>
<proteinExistence type="predicted"/>
<gene>
    <name evidence="2" type="ORF">scyTo_0002968</name>
</gene>
<dbReference type="EMBL" id="BFAA01000772">
    <property type="protein sequence ID" value="GCB73886.1"/>
    <property type="molecule type" value="Genomic_DNA"/>
</dbReference>